<feature type="coiled-coil region" evidence="1">
    <location>
        <begin position="91"/>
        <end position="125"/>
    </location>
</feature>
<dbReference type="EMBL" id="MW248108">
    <property type="protein sequence ID" value="QVW09984.1"/>
    <property type="molecule type" value="Genomic_DNA"/>
</dbReference>
<evidence type="ECO:0000313" key="2">
    <source>
        <dbReference type="EMBL" id="QVW09984.1"/>
    </source>
</evidence>
<gene>
    <name evidence="2" type="ORF">EDAONDGI_00069</name>
</gene>
<accession>A0A8E7EZU5</accession>
<protein>
    <submittedName>
        <fullName evidence="2">Uncharacterized protein</fullName>
    </submittedName>
</protein>
<reference evidence="2" key="1">
    <citation type="submission" date="2020-11" db="EMBL/GenBank/DDBJ databases">
        <title>Report of three genome sequences of White spot syndrome virus from India.</title>
        <authorList>
            <person name="Rajendran K.V."/>
            <person name="Kulkarni A."/>
            <person name="Deepika A."/>
            <person name="Manabesh M."/>
            <person name="Sanath Kumar H."/>
            <person name="Bedekar M.K."/>
            <person name="Rosalind George M."/>
            <person name="John K.R."/>
            <person name="Bass D."/>
            <person name="van Aerle R."/>
        </authorList>
    </citation>
    <scope>NUCLEOTIDE SEQUENCE</scope>
    <source>
        <strain evidence="2">CWG3</strain>
    </source>
</reference>
<evidence type="ECO:0000256" key="1">
    <source>
        <dbReference type="SAM" id="Coils"/>
    </source>
</evidence>
<organism evidence="2">
    <name type="scientific">White spot syndrome virus</name>
    <dbReference type="NCBI Taxonomy" id="342409"/>
    <lineage>
        <taxon>Viruses</taxon>
        <taxon>Viruses incertae sedis</taxon>
        <taxon>Naldaviricetes</taxon>
        <taxon>Nimaviridae</taxon>
        <taxon>Whispovirus</taxon>
    </lineage>
</organism>
<keyword evidence="1" id="KW-0175">Coiled coil</keyword>
<name>A0A8E7EZU5_9VIRU</name>
<proteinExistence type="predicted"/>
<sequence length="159" mass="18765">MEDLKSTIERVYEERVENLEQWTNIVEEEERTVSAIDSVLEEQKRALDAWEAAIKERENDLAVKEGISALVFNAADAKTRKELINTWIAERETSEKRRKEATSTNNQLKNQMSSLVNTTKTLKEKYNKYYRRSAILNMQYINNKRDYEASQFWVYTNNA</sequence>